<evidence type="ECO:0000313" key="2">
    <source>
        <dbReference type="EMBL" id="KAK6984524.1"/>
    </source>
</evidence>
<protein>
    <submittedName>
        <fullName evidence="2">Uncharacterized protein</fullName>
    </submittedName>
</protein>
<sequence length="363" mass="39948">MLTRKRRRDEASSQPPQPEEPKGPEDPEEPEVDIIALINKLSKKKSNLSEEQFAALEAGINNVEDSQLALLNPPMERAQLDSLLAQVRTGKGLRKKHRAQLRTAAPCWGRVFPNISEVEGGREGWLMVMAGIIIPRLERKPAEPITDISAEAELLRRIPIIGTASQDAGPILRGVQELADTMYRGIYQVHPKPILFIDQKNKAAHKGIEYEPFSTFTGFINTSPQGCIVSIALVVLWESSPVGKTVVRWMGEDMHANIVLMIHPRAGRGKAIVVGEPNIDSLRASLPNPLSGRMTAMLKKSENVPLNAWCNQPRKEINTGPNCLPMALEWMIEIVAGGLPRLGVERDGKGGVKGISGFRVLNL</sequence>
<evidence type="ECO:0000256" key="1">
    <source>
        <dbReference type="SAM" id="MobiDB-lite"/>
    </source>
</evidence>
<dbReference type="EMBL" id="JAWWNJ010000137">
    <property type="protein sequence ID" value="KAK6984524.1"/>
    <property type="molecule type" value="Genomic_DNA"/>
</dbReference>
<keyword evidence="3" id="KW-1185">Reference proteome</keyword>
<evidence type="ECO:0000313" key="3">
    <source>
        <dbReference type="Proteomes" id="UP001362999"/>
    </source>
</evidence>
<organism evidence="2 3">
    <name type="scientific">Favolaschia claudopus</name>
    <dbReference type="NCBI Taxonomy" id="2862362"/>
    <lineage>
        <taxon>Eukaryota</taxon>
        <taxon>Fungi</taxon>
        <taxon>Dikarya</taxon>
        <taxon>Basidiomycota</taxon>
        <taxon>Agaricomycotina</taxon>
        <taxon>Agaricomycetes</taxon>
        <taxon>Agaricomycetidae</taxon>
        <taxon>Agaricales</taxon>
        <taxon>Marasmiineae</taxon>
        <taxon>Mycenaceae</taxon>
        <taxon>Favolaschia</taxon>
    </lineage>
</organism>
<proteinExistence type="predicted"/>
<gene>
    <name evidence="2" type="ORF">R3P38DRAFT_3104635</name>
</gene>
<comment type="caution">
    <text evidence="2">The sequence shown here is derived from an EMBL/GenBank/DDBJ whole genome shotgun (WGS) entry which is preliminary data.</text>
</comment>
<dbReference type="Proteomes" id="UP001362999">
    <property type="component" value="Unassembled WGS sequence"/>
</dbReference>
<name>A0AAV9ZJZ6_9AGAR</name>
<feature type="region of interest" description="Disordered" evidence="1">
    <location>
        <begin position="1"/>
        <end position="31"/>
    </location>
</feature>
<accession>A0AAV9ZJZ6</accession>
<dbReference type="AlphaFoldDB" id="A0AAV9ZJZ6"/>
<reference evidence="2 3" key="1">
    <citation type="journal article" date="2024" name="J Genomics">
        <title>Draft genome sequencing and assembly of Favolaschia claudopus CIRM-BRFM 2984 isolated from oak limbs.</title>
        <authorList>
            <person name="Navarro D."/>
            <person name="Drula E."/>
            <person name="Chaduli D."/>
            <person name="Cazenave R."/>
            <person name="Ahrendt S."/>
            <person name="Wang J."/>
            <person name="Lipzen A."/>
            <person name="Daum C."/>
            <person name="Barry K."/>
            <person name="Grigoriev I.V."/>
            <person name="Favel A."/>
            <person name="Rosso M.N."/>
            <person name="Martin F."/>
        </authorList>
    </citation>
    <scope>NUCLEOTIDE SEQUENCE [LARGE SCALE GENOMIC DNA]</scope>
    <source>
        <strain evidence="2 3">CIRM-BRFM 2984</strain>
    </source>
</reference>